<dbReference type="EMBL" id="CP054393">
    <property type="protein sequence ID" value="QTX02937.1"/>
    <property type="molecule type" value="Genomic_DNA"/>
</dbReference>
<organism evidence="1 3">
    <name type="scientific">Loofah witches'-broom phytoplasma</name>
    <dbReference type="NCBI Taxonomy" id="35773"/>
    <lineage>
        <taxon>Bacteria</taxon>
        <taxon>Bacillati</taxon>
        <taxon>Mycoplasmatota</taxon>
        <taxon>Mollicutes</taxon>
        <taxon>Acholeplasmatales</taxon>
        <taxon>Acholeplasmataceae</taxon>
        <taxon>Candidatus Phytoplasma</taxon>
        <taxon>16SrVIII (Loofah witches'-broom group)</taxon>
    </lineage>
</organism>
<evidence type="ECO:0000313" key="1">
    <source>
        <dbReference type="EMBL" id="QTX02937.1"/>
    </source>
</evidence>
<keyword evidence="3" id="KW-1185">Reference proteome</keyword>
<dbReference type="EMBL" id="CP054393">
    <property type="protein sequence ID" value="QTX02964.1"/>
    <property type="molecule type" value="Genomic_DNA"/>
</dbReference>
<reference evidence="1" key="1">
    <citation type="submission" date="2020-06" db="EMBL/GenBank/DDBJ databases">
        <title>Complete genome sequence of Candidatus Phytoplasma luffae NCHU2019.</title>
        <authorList>
            <person name="Cho S.-T."/>
            <person name="Tan C.-M."/>
            <person name="Li J.-R."/>
            <person name="Chien Y.-Y."/>
            <person name="Chiu Y.-C."/>
            <person name="Yang J.-Y."/>
            <person name="Kuo C.-H."/>
        </authorList>
    </citation>
    <scope>NUCLEOTIDE SEQUENCE</scope>
    <source>
        <strain evidence="1">NCHU2019</strain>
    </source>
</reference>
<gene>
    <name evidence="1" type="ORF">LFWB_3670</name>
    <name evidence="2" type="ORF">LFWB_3980</name>
</gene>
<evidence type="ECO:0000313" key="2">
    <source>
        <dbReference type="EMBL" id="QTX02964.1"/>
    </source>
</evidence>
<dbReference type="Proteomes" id="UP000672038">
    <property type="component" value="Chromosome"/>
</dbReference>
<sequence length="60" mass="7336">MEYIKKNKNFDKKYFQKINKLVYDKSLISDIKEIKQIFDFVRLSEIPKIPDKKTRILTKL</sequence>
<accession>A0A975FJC8</accession>
<protein>
    <submittedName>
        <fullName evidence="1">Uncharacterized protein</fullName>
    </submittedName>
</protein>
<dbReference type="AlphaFoldDB" id="A0A975FJC8"/>
<proteinExistence type="predicted"/>
<name>A0A975FJC8_LOWBP</name>
<evidence type="ECO:0000313" key="3">
    <source>
        <dbReference type="Proteomes" id="UP000672038"/>
    </source>
</evidence>
<dbReference type="KEGG" id="pluf:LFWB_3980"/>
<dbReference type="KEGG" id="pluf:LFWB_3670"/>